<organism evidence="5 6">
    <name type="scientific">Cellulomonas uda</name>
    <dbReference type="NCBI Taxonomy" id="1714"/>
    <lineage>
        <taxon>Bacteria</taxon>
        <taxon>Bacillati</taxon>
        <taxon>Actinomycetota</taxon>
        <taxon>Actinomycetes</taxon>
        <taxon>Micrococcales</taxon>
        <taxon>Cellulomonadaceae</taxon>
        <taxon>Cellulomonas</taxon>
    </lineage>
</organism>
<keyword evidence="2" id="KW-0812">Transmembrane</keyword>
<dbReference type="InterPro" id="IPR006644">
    <property type="entry name" value="Cadg"/>
</dbReference>
<feature type="chain" id="PRO_5021470222" description="Dystroglycan-type cadherin-like domain-containing protein" evidence="3">
    <location>
        <begin position="35"/>
        <end position="1513"/>
    </location>
</feature>
<evidence type="ECO:0000256" key="2">
    <source>
        <dbReference type="SAM" id="Phobius"/>
    </source>
</evidence>
<feature type="signal peptide" evidence="3">
    <location>
        <begin position="1"/>
        <end position="34"/>
    </location>
</feature>
<feature type="domain" description="Dystroglycan-type cadherin-like" evidence="4">
    <location>
        <begin position="1090"/>
        <end position="1185"/>
    </location>
</feature>
<dbReference type="GO" id="GO:0005509">
    <property type="term" value="F:calcium ion binding"/>
    <property type="evidence" value="ECO:0007669"/>
    <property type="project" value="InterPro"/>
</dbReference>
<dbReference type="GO" id="GO:0005975">
    <property type="term" value="P:carbohydrate metabolic process"/>
    <property type="evidence" value="ECO:0007669"/>
    <property type="project" value="UniProtKB-ARBA"/>
</dbReference>
<keyword evidence="3" id="KW-0732">Signal</keyword>
<evidence type="ECO:0000256" key="3">
    <source>
        <dbReference type="SAM" id="SignalP"/>
    </source>
</evidence>
<dbReference type="EMBL" id="BJLP01000045">
    <property type="protein sequence ID" value="GEA82051.1"/>
    <property type="molecule type" value="Genomic_DNA"/>
</dbReference>
<feature type="transmembrane region" description="Helical" evidence="2">
    <location>
        <begin position="1488"/>
        <end position="1508"/>
    </location>
</feature>
<dbReference type="InterPro" id="IPR013783">
    <property type="entry name" value="Ig-like_fold"/>
</dbReference>
<sequence length="1513" mass="148889">MRLTAPLRRATAALATASLALAALATGLVAPAAAAGVGFVVDDFAGTSMGPRELLTPGEFECGPTRNTTLTPGAGTLKVDVRVPDSLGCTYGDARIRWTAAGTVDLQAGGADRIEMRYRDVLPNQPSAVTFGLQAVDVNGKVASVGGLSRNGGAASDWLTVRYTPAYVGDVAVLSFPSGFDRTRVKSIVLLVSATTSYQNVSVTLEGIGAGNGEPTYQAPSFGATTPLVFPPSTSTSRTVTVTGNPAPDVSVTSGKPAWMTVSTSKSGSTTTVTLSGNPATSYTDTTMTLRANVAGSLTADATIPVVVPSPVVVGYSSDLATVDVPGPTLLGTATSTPGSRVLGPTTGLPPGTALTVSGSDVLLTGTPTATGTYAISTTVGNDYRTAPFGRTLVVGQKPTFGTLATQTLVLDEPVSIPLPMTGYPAPVVAVAGLPAGLTYANGAITGTPIEAVARTVSVTAANAWGSTLASFSVVVGPRPTVTAPTTTTLTAGVPVSLPLSPTGDPYDVTATGLPAGLSVGGSGSGAVISGTPVRPTTAAQTSGTATITVDNGFATGTATWSWRVEAPPVLTGPTSVSTSVGTPFTGVQVVAAGFPTPTISVSNAGDLPPGVSLDLSTPGTVAVVGTPTASGTAVLELTADNGTGAPVVRTLTVSALVGPSFSDAAPRLTVAAGSSDQLTLDWSGYTRPTLSLGSTLPSWLTFSAADGTFTAAPGAAVHGVFGPYQVTATNAAGTAVANVTVEVTAPPTITRQYLGYTGPVDAPMGTWTVATYTGQPAPTVTVTGLPAGITATTTGGQVTFSGTPTESGSHVATIGATNDRGSVSTTFEFDITAPPSLAAPATVTIPRGVAATIPLTIGGHPRPTVVATGLPAGLALDAVAGTIQGTPTTAGAFDVQLSLTVGGAPVAGSARTMTVHVTAAPTFATAPTGTTLRRGTAADVAAFVVAGHPTPTATADGLPAGLSLSQTGTAVRLVGTPTQSGTFEVEVELSSTVGTETAGWTVVVQEPAGVAAPAAVTVDADEAITPITVTSSGYPAPTVTAAGLPDGLALVTDGDGTRITGTPTQDGPHTVTLTATNGVGDPATATVSLEVHSVPSLGADRTETFPAGGTRVAVLTPTGYPAPTLTTSALPSWLTFDAATATFEGTPTGADQGADQSVEVTATNAAGTATVQVALVVTAAPDVADRDGTTTVRSGATVDVPLTTVTGYPLPTLTTSGLPVGLDVTLASGGLRLTGSTTDVGTHAVELTLANGAGAELRVPWTVVVEAPAALTGPTTVRVTHGDGVDETFGATGYPVPTVTAAGLPAGLAWIPATGGGRLVGTPQDPGTSTITLTAHNGVDADAVHEVTLTVDLRDVVVSLSAAKVRAGQALQVRASGLQDGEAVEVWLHSTPQLLARATADVAGELDLSVTVPAGTPVGAHTVVVEAASGATGTAAVTVLAAATPTPTPTAGTPEPSTGTTPSPTATSDTGTATPADPDLATTGGDVAGLLAAGLLALVAGGVVLLVRRRRP</sequence>
<dbReference type="Pfam" id="PF05345">
    <property type="entry name" value="He_PIG"/>
    <property type="match status" value="3"/>
</dbReference>
<dbReference type="SUPFAM" id="SSF49313">
    <property type="entry name" value="Cadherin-like"/>
    <property type="match status" value="3"/>
</dbReference>
<keyword evidence="2" id="KW-1133">Transmembrane helix</keyword>
<keyword evidence="6" id="KW-1185">Reference proteome</keyword>
<dbReference type="InterPro" id="IPR015919">
    <property type="entry name" value="Cadherin-like_sf"/>
</dbReference>
<dbReference type="SMART" id="SM00736">
    <property type="entry name" value="CADG"/>
    <property type="match status" value="2"/>
</dbReference>
<evidence type="ECO:0000313" key="6">
    <source>
        <dbReference type="Proteomes" id="UP000315842"/>
    </source>
</evidence>
<evidence type="ECO:0000256" key="1">
    <source>
        <dbReference type="SAM" id="MobiDB-lite"/>
    </source>
</evidence>
<comment type="caution">
    <text evidence="5">The sequence shown here is derived from an EMBL/GenBank/DDBJ whole genome shotgun (WGS) entry which is preliminary data.</text>
</comment>
<evidence type="ECO:0000259" key="4">
    <source>
        <dbReference type="SMART" id="SM00736"/>
    </source>
</evidence>
<dbReference type="Gene3D" id="2.60.40.10">
    <property type="entry name" value="Immunoglobulins"/>
    <property type="match status" value="10"/>
</dbReference>
<dbReference type="GO" id="GO:0016020">
    <property type="term" value="C:membrane"/>
    <property type="evidence" value="ECO:0007669"/>
    <property type="project" value="InterPro"/>
</dbReference>
<feature type="domain" description="Dystroglycan-type cadherin-like" evidence="4">
    <location>
        <begin position="648"/>
        <end position="751"/>
    </location>
</feature>
<protein>
    <recommendedName>
        <fullName evidence="4">Dystroglycan-type cadherin-like domain-containing protein</fullName>
    </recommendedName>
</protein>
<accession>A0A4Y3KC74</accession>
<reference evidence="5 6" key="1">
    <citation type="submission" date="2019-06" db="EMBL/GenBank/DDBJ databases">
        <title>Whole genome shotgun sequence of Cellulomonas uda NBRC 3747.</title>
        <authorList>
            <person name="Hosoyama A."/>
            <person name="Uohara A."/>
            <person name="Ohji S."/>
            <person name="Ichikawa N."/>
        </authorList>
    </citation>
    <scope>NUCLEOTIDE SEQUENCE [LARGE SCALE GENOMIC DNA]</scope>
    <source>
        <strain evidence="5 6">NBRC 3747</strain>
    </source>
</reference>
<name>A0A4Y3KC74_CELUD</name>
<proteinExistence type="predicted"/>
<evidence type="ECO:0000313" key="5">
    <source>
        <dbReference type="EMBL" id="GEA82051.1"/>
    </source>
</evidence>
<keyword evidence="2" id="KW-0472">Membrane</keyword>
<gene>
    <name evidence="5" type="ORF">CUD01_24950</name>
</gene>
<dbReference type="RefSeq" id="WP_141321538.1">
    <property type="nucleotide sequence ID" value="NZ_BJLP01000045.1"/>
</dbReference>
<feature type="region of interest" description="Disordered" evidence="1">
    <location>
        <begin position="1445"/>
        <end position="1481"/>
    </location>
</feature>
<dbReference type="Proteomes" id="UP000315842">
    <property type="component" value="Unassembled WGS sequence"/>
</dbReference>